<evidence type="ECO:0000313" key="3">
    <source>
        <dbReference type="Proteomes" id="UP001152964"/>
    </source>
</evidence>
<proteinExistence type="predicted"/>
<sequence length="273" mass="30723">MHPCKYVHIYADDYQRKMQRIVARVTDRSGYGVNRSRAVQHSTSESELDYYRAKILCQKFQRLTSPATTPIADLRRDDKKEIEKPIGDIYDLMEAGSCLFGNSQFPAFKSTDQSNFTATVLNGDRKLLALQAPTSFGKTVTYLLPMMVLAKTRPGKFIHFVSVPYVALKTATMKRVQQAGLVAADSSALGAIDFYTQVVTIDVIVGVFDGFAQDECVSKWDVMYGGCRKLGYFVIDEFHVLEVEKTFQAGSEKIKKPELVLLLESHRLICYDA</sequence>
<reference evidence="2" key="1">
    <citation type="submission" date="2022-08" db="EMBL/GenBank/DDBJ databases">
        <authorList>
            <person name="Byrne P K."/>
        </authorList>
    </citation>
    <scope>NUCLEOTIDE SEQUENCE</scope>
    <source>
        <strain evidence="2">UCD650</strain>
    </source>
</reference>
<dbReference type="InterPro" id="IPR011545">
    <property type="entry name" value="DEAD/DEAH_box_helicase_dom"/>
</dbReference>
<dbReference type="Proteomes" id="UP001152964">
    <property type="component" value="Chromosome 6"/>
</dbReference>
<keyword evidence="3" id="KW-1185">Reference proteome</keyword>
<evidence type="ECO:0000313" key="2">
    <source>
        <dbReference type="EMBL" id="CAI1976810.1"/>
    </source>
</evidence>
<dbReference type="SUPFAM" id="SSF52540">
    <property type="entry name" value="P-loop containing nucleoside triphosphate hydrolases"/>
    <property type="match status" value="1"/>
</dbReference>
<evidence type="ECO:0000259" key="1">
    <source>
        <dbReference type="Pfam" id="PF00270"/>
    </source>
</evidence>
<dbReference type="InterPro" id="IPR027417">
    <property type="entry name" value="P-loop_NTPase"/>
</dbReference>
<organism evidence="2 3">
    <name type="scientific">Saccharomyces eubayanus</name>
    <name type="common">Yeast</name>
    <dbReference type="NCBI Taxonomy" id="1080349"/>
    <lineage>
        <taxon>Eukaryota</taxon>
        <taxon>Fungi</taxon>
        <taxon>Dikarya</taxon>
        <taxon>Ascomycota</taxon>
        <taxon>Saccharomycotina</taxon>
        <taxon>Saccharomycetes</taxon>
        <taxon>Saccharomycetales</taxon>
        <taxon>Saccharomycetaceae</taxon>
        <taxon>Saccharomyces</taxon>
    </lineage>
</organism>
<accession>A0ABN8VYN6</accession>
<dbReference type="Gene3D" id="3.40.50.300">
    <property type="entry name" value="P-loop containing nucleotide triphosphate hydrolases"/>
    <property type="match status" value="1"/>
</dbReference>
<feature type="domain" description="DEAD/DEAH-box helicase" evidence="1">
    <location>
        <begin position="112"/>
        <end position="254"/>
    </location>
</feature>
<name>A0ABN8VYN6_SACEU</name>
<dbReference type="EMBL" id="OX291496">
    <property type="protein sequence ID" value="CAI1976810.1"/>
    <property type="molecule type" value="Genomic_DNA"/>
</dbReference>
<gene>
    <name evidence="2" type="primary">U6500F01280</name>
    <name evidence="2" type="ORF">SEUBUCD650_0F01280</name>
</gene>
<protein>
    <recommendedName>
        <fullName evidence="1">DEAD/DEAH-box helicase domain-containing protein</fullName>
    </recommendedName>
</protein>
<dbReference type="Pfam" id="PF00270">
    <property type="entry name" value="DEAD"/>
    <property type="match status" value="1"/>
</dbReference>